<dbReference type="SUPFAM" id="SSF52151">
    <property type="entry name" value="FabD/lysophospholipase-like"/>
    <property type="match status" value="1"/>
</dbReference>
<dbReference type="InterPro" id="IPR052580">
    <property type="entry name" value="Lipid_Hydrolase"/>
</dbReference>
<dbReference type="InterPro" id="IPR016035">
    <property type="entry name" value="Acyl_Trfase/lysoPLipase"/>
</dbReference>
<feature type="transmembrane region" description="Helical" evidence="2">
    <location>
        <begin position="42"/>
        <end position="61"/>
    </location>
</feature>
<name>A0A6C0KSY4_9ZZZZ</name>
<keyword evidence="2" id="KW-1133">Transmembrane helix</keyword>
<evidence type="ECO:0000256" key="2">
    <source>
        <dbReference type="SAM" id="Phobius"/>
    </source>
</evidence>
<dbReference type="Gene3D" id="3.40.1090.10">
    <property type="entry name" value="Cytosolic phospholipase A2 catalytic domain"/>
    <property type="match status" value="2"/>
</dbReference>
<protein>
    <recommendedName>
        <fullName evidence="3">PNPLA domain-containing protein</fullName>
    </recommendedName>
</protein>
<dbReference type="AlphaFoldDB" id="A0A6C0KSY4"/>
<proteinExistence type="predicted"/>
<dbReference type="InterPro" id="IPR002641">
    <property type="entry name" value="PNPLA_dom"/>
</dbReference>
<keyword evidence="2" id="KW-0812">Transmembrane</keyword>
<feature type="domain" description="PNPLA" evidence="3">
    <location>
        <begin position="11"/>
        <end position="192"/>
    </location>
</feature>
<keyword evidence="2" id="KW-0472">Membrane</keyword>
<evidence type="ECO:0000259" key="3">
    <source>
        <dbReference type="PROSITE" id="PS51635"/>
    </source>
</evidence>
<dbReference type="GO" id="GO:0006629">
    <property type="term" value="P:lipid metabolic process"/>
    <property type="evidence" value="ECO:0007669"/>
    <property type="project" value="UniProtKB-KW"/>
</dbReference>
<feature type="transmembrane region" description="Helical" evidence="2">
    <location>
        <begin position="12"/>
        <end position="30"/>
    </location>
</feature>
<accession>A0A6C0KSY4</accession>
<organism evidence="4">
    <name type="scientific">viral metagenome</name>
    <dbReference type="NCBI Taxonomy" id="1070528"/>
    <lineage>
        <taxon>unclassified sequences</taxon>
        <taxon>metagenomes</taxon>
        <taxon>organismal metagenomes</taxon>
    </lineage>
</organism>
<dbReference type="Pfam" id="PF01734">
    <property type="entry name" value="Patatin"/>
    <property type="match status" value="1"/>
</dbReference>
<sequence length="296" mass="33928">MTTNKPKFTHIAFSGGGFCGLVYLGILRFLKQEGYDKDIINIAGVSIGAVFAAILALDIPLEIIEGYLKEQYADEKNKVRIHLEDAFEKIMKEKGITDLDNYTRKIQDNYLGNMTFMELTKKTGKNLIIVATHLETMKPTYFSVDDTPHVMVVDAIQASMTVPLITPPKKIGNDYYTDGGVACNTMPLIFENVAKENILLLHLSMVINIDKKLIHESIFYYIMTFLSVFMENNTLLKIITDQYPYYIQYKNYALSMFPLTIVDNHITYDISNDDIDKSIEFGYEDTYKYFRSKNLI</sequence>
<evidence type="ECO:0000256" key="1">
    <source>
        <dbReference type="ARBA" id="ARBA00023098"/>
    </source>
</evidence>
<dbReference type="PANTHER" id="PTHR46394:SF1">
    <property type="entry name" value="PNPLA DOMAIN-CONTAINING PROTEIN"/>
    <property type="match status" value="1"/>
</dbReference>
<dbReference type="EMBL" id="MN740978">
    <property type="protein sequence ID" value="QHU21075.1"/>
    <property type="molecule type" value="Genomic_DNA"/>
</dbReference>
<dbReference type="PANTHER" id="PTHR46394">
    <property type="entry name" value="ANNEXIN"/>
    <property type="match status" value="1"/>
</dbReference>
<dbReference type="PROSITE" id="PS51635">
    <property type="entry name" value="PNPLA"/>
    <property type="match status" value="1"/>
</dbReference>
<reference evidence="4" key="1">
    <citation type="journal article" date="2020" name="Nature">
        <title>Giant virus diversity and host interactions through global metagenomics.</title>
        <authorList>
            <person name="Schulz F."/>
            <person name="Roux S."/>
            <person name="Paez-Espino D."/>
            <person name="Jungbluth S."/>
            <person name="Walsh D.A."/>
            <person name="Denef V.J."/>
            <person name="McMahon K.D."/>
            <person name="Konstantinidis K.T."/>
            <person name="Eloe-Fadrosh E.A."/>
            <person name="Kyrpides N.C."/>
            <person name="Woyke T."/>
        </authorList>
    </citation>
    <scope>NUCLEOTIDE SEQUENCE</scope>
    <source>
        <strain evidence="4">GVMAG-S-3300013094-100</strain>
    </source>
</reference>
<keyword evidence="1" id="KW-0443">Lipid metabolism</keyword>
<evidence type="ECO:0000313" key="4">
    <source>
        <dbReference type="EMBL" id="QHU21075.1"/>
    </source>
</evidence>